<proteinExistence type="predicted"/>
<dbReference type="InterPro" id="IPR006685">
    <property type="entry name" value="MscS_channel_2nd"/>
</dbReference>
<evidence type="ECO:0000256" key="3">
    <source>
        <dbReference type="ARBA" id="ARBA00022989"/>
    </source>
</evidence>
<name>A0ABU3I7X4_9ACTO</name>
<feature type="compositionally biased region" description="Basic residues" evidence="5">
    <location>
        <begin position="419"/>
        <end position="442"/>
    </location>
</feature>
<feature type="compositionally biased region" description="Low complexity" evidence="5">
    <location>
        <begin position="490"/>
        <end position="511"/>
    </location>
</feature>
<dbReference type="PANTHER" id="PTHR30566">
    <property type="entry name" value="YNAI-RELATED MECHANOSENSITIVE ION CHANNEL"/>
    <property type="match status" value="1"/>
</dbReference>
<dbReference type="InterPro" id="IPR023408">
    <property type="entry name" value="MscS_beta-dom_sf"/>
</dbReference>
<feature type="compositionally biased region" description="Basic and acidic residues" evidence="5">
    <location>
        <begin position="645"/>
        <end position="655"/>
    </location>
</feature>
<accession>A0ABU3I7X4</accession>
<feature type="domain" description="Mechanosensitive ion channel MscS" evidence="7">
    <location>
        <begin position="210"/>
        <end position="277"/>
    </location>
</feature>
<keyword evidence="3 6" id="KW-1133">Transmembrane helix</keyword>
<dbReference type="SUPFAM" id="SSF50182">
    <property type="entry name" value="Sm-like ribonucleoproteins"/>
    <property type="match status" value="1"/>
</dbReference>
<evidence type="ECO:0000256" key="6">
    <source>
        <dbReference type="SAM" id="Phobius"/>
    </source>
</evidence>
<evidence type="ECO:0000313" key="8">
    <source>
        <dbReference type="EMBL" id="MDT3766485.1"/>
    </source>
</evidence>
<protein>
    <submittedName>
        <fullName evidence="8">Mechanosensitive ion channel</fullName>
    </submittedName>
</protein>
<keyword evidence="2 6" id="KW-0812">Transmembrane</keyword>
<dbReference type="EMBL" id="JASXSX010000001">
    <property type="protein sequence ID" value="MDT3766485.1"/>
    <property type="molecule type" value="Genomic_DNA"/>
</dbReference>
<feature type="transmembrane region" description="Helical" evidence="6">
    <location>
        <begin position="85"/>
        <end position="105"/>
    </location>
</feature>
<dbReference type="InterPro" id="IPR010920">
    <property type="entry name" value="LSM_dom_sf"/>
</dbReference>
<feature type="compositionally biased region" description="Low complexity" evidence="5">
    <location>
        <begin position="629"/>
        <end position="642"/>
    </location>
</feature>
<feature type="transmembrane region" description="Helical" evidence="6">
    <location>
        <begin position="162"/>
        <end position="183"/>
    </location>
</feature>
<dbReference type="PANTHER" id="PTHR30566:SF25">
    <property type="entry name" value="INNER MEMBRANE PROTEIN"/>
    <property type="match status" value="1"/>
</dbReference>
<sequence>MGWQTLGLKLQNNMLTLSGSGLQPAADNPDDAVETAVNVLQIAAGVAVGAGISLLVGIVIWWVLKISTRRITNFQLLMRRAKIPYFILFILAGGWQGLDYISGVLDPDKTQNWIPPITHVLFIATIVAAGWMLFSAAFTIQDIAKRGQKTDHPNRLTTQAQMFRRILQALVVAVTVISVILTFPQARVAMGSLLASAGVVSLVAGIAAQDSLSNTFAGLQLTLTDALRVGDVLVVDDVFCTVEEMTLTYVVLKVWDDRRVIVPSTRFTKNSFENWTRLHTKLLGTVLFHFDWTLPLARFRAEARRLMNQSDLWDGRTTSIQVTDTTAEYVEVRLVVSAADSGDLWDLRCYMREHLLEWVVENAPYALPRNRWQQEKLVEQNRDRSEEEVARLAQELANIENPGDEQQTPPKSYQDARVKASKRRAGKVRRRRLRGRSVKRVPTHGEETTQVLSLKDLKNVVKMTEPNSKEFPVKVKPHNAHMTPGDSAKVPDGGSVPGSVPDGGHVSGSGDYSSNADHASGSGHYSSEADHENPVRNHATDAGNPVHVKNSSPQTNHADRAGAHGPNADDEADTAEVELSSDRMFSGSPEAEERSQAFSGPGKQVQREREQALTGEQEAVNAETKNSARDAASNTATDAASAKVSAEDARTKDSTDAASNKVSADETAIDGPASAGEREEQTRELDERG</sequence>
<evidence type="ECO:0000259" key="7">
    <source>
        <dbReference type="Pfam" id="PF00924"/>
    </source>
</evidence>
<comment type="subcellular location">
    <subcellularLocation>
        <location evidence="1">Membrane</location>
    </subcellularLocation>
</comment>
<organism evidence="8 9">
    <name type="scientific">Gleimia hominis</name>
    <dbReference type="NCBI Taxonomy" id="595468"/>
    <lineage>
        <taxon>Bacteria</taxon>
        <taxon>Bacillati</taxon>
        <taxon>Actinomycetota</taxon>
        <taxon>Actinomycetes</taxon>
        <taxon>Actinomycetales</taxon>
        <taxon>Actinomycetaceae</taxon>
        <taxon>Gleimia</taxon>
    </lineage>
</organism>
<feature type="compositionally biased region" description="Basic and acidic residues" evidence="5">
    <location>
        <begin position="527"/>
        <end position="539"/>
    </location>
</feature>
<keyword evidence="9" id="KW-1185">Reference proteome</keyword>
<dbReference type="Gene3D" id="1.10.287.1260">
    <property type="match status" value="1"/>
</dbReference>
<feature type="compositionally biased region" description="Basic and acidic residues" evidence="5">
    <location>
        <begin position="676"/>
        <end position="689"/>
    </location>
</feature>
<feature type="region of interest" description="Disordered" evidence="5">
    <location>
        <begin position="468"/>
        <end position="689"/>
    </location>
</feature>
<feature type="transmembrane region" description="Helical" evidence="6">
    <location>
        <begin position="39"/>
        <end position="64"/>
    </location>
</feature>
<evidence type="ECO:0000256" key="4">
    <source>
        <dbReference type="ARBA" id="ARBA00023136"/>
    </source>
</evidence>
<dbReference type="RefSeq" id="WP_313271432.1">
    <property type="nucleotide sequence ID" value="NZ_JASXSX010000001.1"/>
</dbReference>
<evidence type="ECO:0000256" key="1">
    <source>
        <dbReference type="ARBA" id="ARBA00004370"/>
    </source>
</evidence>
<feature type="region of interest" description="Disordered" evidence="5">
    <location>
        <begin position="397"/>
        <end position="450"/>
    </location>
</feature>
<dbReference type="Pfam" id="PF00924">
    <property type="entry name" value="MS_channel_2nd"/>
    <property type="match status" value="1"/>
</dbReference>
<reference evidence="8 9" key="1">
    <citation type="submission" date="2023-06" db="EMBL/GenBank/DDBJ databases">
        <title>Draft genome sequence of Gleimia hominis type strain CCUG 57540T.</title>
        <authorList>
            <person name="Salva-Serra F."/>
            <person name="Cardew S."/>
            <person name="Jensie Markopoulos S."/>
            <person name="Ohlen M."/>
            <person name="Inganas E."/>
            <person name="Svensson-Stadler L."/>
            <person name="Moore E.R.B."/>
        </authorList>
    </citation>
    <scope>NUCLEOTIDE SEQUENCE [LARGE SCALE GENOMIC DNA]</scope>
    <source>
        <strain evidence="8 9">CCUG 57540</strain>
    </source>
</reference>
<keyword evidence="4 6" id="KW-0472">Membrane</keyword>
<evidence type="ECO:0000256" key="5">
    <source>
        <dbReference type="SAM" id="MobiDB-lite"/>
    </source>
</evidence>
<evidence type="ECO:0000256" key="2">
    <source>
        <dbReference type="ARBA" id="ARBA00022692"/>
    </source>
</evidence>
<evidence type="ECO:0000313" key="9">
    <source>
        <dbReference type="Proteomes" id="UP001247542"/>
    </source>
</evidence>
<comment type="caution">
    <text evidence="8">The sequence shown here is derived from an EMBL/GenBank/DDBJ whole genome shotgun (WGS) entry which is preliminary data.</text>
</comment>
<feature type="transmembrane region" description="Helical" evidence="6">
    <location>
        <begin position="117"/>
        <end position="141"/>
    </location>
</feature>
<dbReference type="Proteomes" id="UP001247542">
    <property type="component" value="Unassembled WGS sequence"/>
</dbReference>
<gene>
    <name evidence="8" type="ORF">QS713_00130</name>
</gene>
<dbReference type="Gene3D" id="2.30.30.60">
    <property type="match status" value="1"/>
</dbReference>